<dbReference type="EMBL" id="BMAT01006347">
    <property type="protein sequence ID" value="GFS10760.1"/>
    <property type="molecule type" value="Genomic_DNA"/>
</dbReference>
<dbReference type="Gene3D" id="3.30.70.270">
    <property type="match status" value="2"/>
</dbReference>
<protein>
    <submittedName>
        <fullName evidence="4">Enzymatic polyprotein endonuclease reverse</fullName>
    </submittedName>
</protein>
<evidence type="ECO:0000313" key="4">
    <source>
        <dbReference type="EMBL" id="GFS10760.1"/>
    </source>
</evidence>
<keyword evidence="5" id="KW-1185">Reference proteome</keyword>
<comment type="caution">
    <text evidence="4">The sequence shown here is derived from an EMBL/GenBank/DDBJ whole genome shotgun (WGS) entry which is preliminary data.</text>
</comment>
<dbReference type="InterPro" id="IPR000477">
    <property type="entry name" value="RT_dom"/>
</dbReference>
<dbReference type="PANTHER" id="PTHR37984:SF5">
    <property type="entry name" value="PROTEIN NYNRIN-LIKE"/>
    <property type="match status" value="1"/>
</dbReference>
<evidence type="ECO:0000259" key="2">
    <source>
        <dbReference type="Pfam" id="PF00078"/>
    </source>
</evidence>
<dbReference type="PANTHER" id="PTHR37984">
    <property type="entry name" value="PROTEIN CBG26694"/>
    <property type="match status" value="1"/>
</dbReference>
<feature type="domain" description="Reverse transcriptase/retrotransposon-derived protein RNase H-like" evidence="3">
    <location>
        <begin position="141"/>
        <end position="221"/>
    </location>
</feature>
<reference evidence="4 5" key="1">
    <citation type="journal article" date="2021" name="Elife">
        <title>Chloroplast acquisition without the gene transfer in kleptoplastic sea slugs, Plakobranchus ocellatus.</title>
        <authorList>
            <person name="Maeda T."/>
            <person name="Takahashi S."/>
            <person name="Yoshida T."/>
            <person name="Shimamura S."/>
            <person name="Takaki Y."/>
            <person name="Nagai Y."/>
            <person name="Toyoda A."/>
            <person name="Suzuki Y."/>
            <person name="Arimoto A."/>
            <person name="Ishii H."/>
            <person name="Satoh N."/>
            <person name="Nishiyama T."/>
            <person name="Hasebe M."/>
            <person name="Maruyama T."/>
            <person name="Minagawa J."/>
            <person name="Obokata J."/>
            <person name="Shigenobu S."/>
        </authorList>
    </citation>
    <scope>NUCLEOTIDE SEQUENCE [LARGE SCALE GENOMIC DNA]</scope>
</reference>
<dbReference type="Proteomes" id="UP000762676">
    <property type="component" value="Unassembled WGS sequence"/>
</dbReference>
<evidence type="ECO:0000259" key="3">
    <source>
        <dbReference type="Pfam" id="PF17919"/>
    </source>
</evidence>
<evidence type="ECO:0000313" key="5">
    <source>
        <dbReference type="Proteomes" id="UP000762676"/>
    </source>
</evidence>
<dbReference type="FunFam" id="3.30.70.270:FF:000026">
    <property type="entry name" value="Transposon Ty3-G Gag-Pol polyprotein"/>
    <property type="match status" value="1"/>
</dbReference>
<dbReference type="InterPro" id="IPR050951">
    <property type="entry name" value="Retrovirus_Pol_polyprotein"/>
</dbReference>
<dbReference type="InterPro" id="IPR043128">
    <property type="entry name" value="Rev_trsase/Diguanyl_cyclase"/>
</dbReference>
<keyword evidence="1" id="KW-0511">Multifunctional enzyme</keyword>
<proteinExistence type="predicted"/>
<organism evidence="4 5">
    <name type="scientific">Elysia marginata</name>
    <dbReference type="NCBI Taxonomy" id="1093978"/>
    <lineage>
        <taxon>Eukaryota</taxon>
        <taxon>Metazoa</taxon>
        <taxon>Spiralia</taxon>
        <taxon>Lophotrochozoa</taxon>
        <taxon>Mollusca</taxon>
        <taxon>Gastropoda</taxon>
        <taxon>Heterobranchia</taxon>
        <taxon>Euthyneura</taxon>
        <taxon>Panpulmonata</taxon>
        <taxon>Sacoglossa</taxon>
        <taxon>Placobranchoidea</taxon>
        <taxon>Plakobranchidae</taxon>
        <taxon>Elysia</taxon>
    </lineage>
</organism>
<dbReference type="FunFam" id="3.30.70.270:FF:000003">
    <property type="entry name" value="Transposon Ty3-G Gag-Pol polyprotein"/>
    <property type="match status" value="1"/>
</dbReference>
<gene>
    <name evidence="4" type="ORF">ElyMa_003069100</name>
</gene>
<keyword evidence="4" id="KW-0255">Endonuclease</keyword>
<keyword evidence="4" id="KW-0378">Hydrolase</keyword>
<dbReference type="Pfam" id="PF17919">
    <property type="entry name" value="RT_RNaseH_2"/>
    <property type="match status" value="1"/>
</dbReference>
<dbReference type="Gene3D" id="3.10.20.370">
    <property type="match status" value="1"/>
</dbReference>
<feature type="domain" description="Reverse transcriptase" evidence="2">
    <location>
        <begin position="2"/>
        <end position="78"/>
    </location>
</feature>
<sequence>MGLKDSASVCQRLVSQTLAGCPGTIAYIDDILIFGSTQADHDRHLRDALQRLESKDFCLQISKCEFSVSRINFLGHIISADGITPDPKNVQPILDAPTPKTLKQVQSFLGMVNYYHDFIKNLSTTAEPLRRLTRKGVKFHWSTECSQAFERLKSDIAGEVRNFIFDPNAPTFVTIDASDVGLGAVLSQRQHGREVPIAYASHTLQPRERSFATNEKEALACI</sequence>
<accession>A0AAV4IM35</accession>
<dbReference type="AlphaFoldDB" id="A0AAV4IM35"/>
<evidence type="ECO:0000256" key="1">
    <source>
        <dbReference type="ARBA" id="ARBA00023268"/>
    </source>
</evidence>
<name>A0AAV4IM35_9GAST</name>
<dbReference type="InterPro" id="IPR041577">
    <property type="entry name" value="RT_RNaseH_2"/>
</dbReference>
<keyword evidence="4" id="KW-0540">Nuclease</keyword>
<dbReference type="GO" id="GO:0004519">
    <property type="term" value="F:endonuclease activity"/>
    <property type="evidence" value="ECO:0007669"/>
    <property type="project" value="UniProtKB-KW"/>
</dbReference>
<dbReference type="Pfam" id="PF00078">
    <property type="entry name" value="RVT_1"/>
    <property type="match status" value="1"/>
</dbReference>
<dbReference type="InterPro" id="IPR043502">
    <property type="entry name" value="DNA/RNA_pol_sf"/>
</dbReference>
<dbReference type="SUPFAM" id="SSF56672">
    <property type="entry name" value="DNA/RNA polymerases"/>
    <property type="match status" value="1"/>
</dbReference>